<reference evidence="2 3" key="1">
    <citation type="submission" date="2020-04" db="EMBL/GenBank/DDBJ databases">
        <authorList>
            <person name="Laetsch R D."/>
            <person name="Stevens L."/>
            <person name="Kumar S."/>
            <person name="Blaxter L. M."/>
        </authorList>
    </citation>
    <scope>NUCLEOTIDE SEQUENCE [LARGE SCALE GENOMIC DNA]</scope>
</reference>
<dbReference type="EMBL" id="CADEPM010000001">
    <property type="protein sequence ID" value="CAB3397382.1"/>
    <property type="molecule type" value="Genomic_DNA"/>
</dbReference>
<organism evidence="2 3">
    <name type="scientific">Caenorhabditis bovis</name>
    <dbReference type="NCBI Taxonomy" id="2654633"/>
    <lineage>
        <taxon>Eukaryota</taxon>
        <taxon>Metazoa</taxon>
        <taxon>Ecdysozoa</taxon>
        <taxon>Nematoda</taxon>
        <taxon>Chromadorea</taxon>
        <taxon>Rhabditida</taxon>
        <taxon>Rhabditina</taxon>
        <taxon>Rhabditomorpha</taxon>
        <taxon>Rhabditoidea</taxon>
        <taxon>Rhabditidae</taxon>
        <taxon>Peloderinae</taxon>
        <taxon>Caenorhabditis</taxon>
    </lineage>
</organism>
<protein>
    <submittedName>
        <fullName evidence="2">Uncharacterized protein</fullName>
    </submittedName>
</protein>
<accession>A0A8S1EIC1</accession>
<feature type="chain" id="PRO_5035794998" evidence="1">
    <location>
        <begin position="20"/>
        <end position="73"/>
    </location>
</feature>
<evidence type="ECO:0000313" key="3">
    <source>
        <dbReference type="Proteomes" id="UP000494206"/>
    </source>
</evidence>
<keyword evidence="3" id="KW-1185">Reference proteome</keyword>
<sequence>MQFRFLLLLVVLIAQCVFCQVAWEDEIEDPYSNSAYYNKFVVPILSDKRSFDQKIRSLKQRTNGDRVKQILFG</sequence>
<proteinExistence type="predicted"/>
<dbReference type="AlphaFoldDB" id="A0A8S1EIC1"/>
<comment type="caution">
    <text evidence="2">The sequence shown here is derived from an EMBL/GenBank/DDBJ whole genome shotgun (WGS) entry which is preliminary data.</text>
</comment>
<name>A0A8S1EIC1_9PELO</name>
<gene>
    <name evidence="2" type="ORF">CBOVIS_LOCUS801</name>
</gene>
<dbReference type="Proteomes" id="UP000494206">
    <property type="component" value="Unassembled WGS sequence"/>
</dbReference>
<feature type="signal peptide" evidence="1">
    <location>
        <begin position="1"/>
        <end position="19"/>
    </location>
</feature>
<evidence type="ECO:0000313" key="2">
    <source>
        <dbReference type="EMBL" id="CAB3397382.1"/>
    </source>
</evidence>
<evidence type="ECO:0000256" key="1">
    <source>
        <dbReference type="SAM" id="SignalP"/>
    </source>
</evidence>
<keyword evidence="1" id="KW-0732">Signal</keyword>
<dbReference type="OrthoDB" id="5853107at2759"/>